<evidence type="ECO:0000259" key="1">
    <source>
        <dbReference type="PROSITE" id="PS50902"/>
    </source>
</evidence>
<dbReference type="InterPro" id="IPR026816">
    <property type="entry name" value="Flavodoxin_dom"/>
</dbReference>
<accession>A0A847D005</accession>
<dbReference type="PANTHER" id="PTHR38030:SF2">
    <property type="entry name" value="PROTOPORPHYRINOGEN IX DEHYDROGENASE [QUINONE]"/>
    <property type="match status" value="1"/>
</dbReference>
<proteinExistence type="predicted"/>
<protein>
    <submittedName>
        <fullName evidence="2">Flavodoxin family protein</fullName>
    </submittedName>
</protein>
<dbReference type="AlphaFoldDB" id="A0A847D005"/>
<dbReference type="InterPro" id="IPR052200">
    <property type="entry name" value="Protoporphyrinogen_IX_DH"/>
</dbReference>
<dbReference type="SUPFAM" id="SSF52218">
    <property type="entry name" value="Flavoproteins"/>
    <property type="match status" value="1"/>
</dbReference>
<dbReference type="InterPro" id="IPR008254">
    <property type="entry name" value="Flavodoxin/NO_synth"/>
</dbReference>
<organism evidence="2 3">
    <name type="scientific">Candidatus Dojkabacteria bacterium</name>
    <dbReference type="NCBI Taxonomy" id="2099670"/>
    <lineage>
        <taxon>Bacteria</taxon>
        <taxon>Candidatus Dojkabacteria</taxon>
    </lineage>
</organism>
<dbReference type="Gene3D" id="3.40.50.360">
    <property type="match status" value="1"/>
</dbReference>
<name>A0A847D005_9BACT</name>
<evidence type="ECO:0000313" key="2">
    <source>
        <dbReference type="EMBL" id="NLD25255.1"/>
    </source>
</evidence>
<gene>
    <name evidence="2" type="ORF">GX656_01270</name>
</gene>
<reference evidence="2 3" key="1">
    <citation type="journal article" date="2020" name="Biotechnol. Biofuels">
        <title>New insights from the biogas microbiome by comprehensive genome-resolved metagenomics of nearly 1600 species originating from multiple anaerobic digesters.</title>
        <authorList>
            <person name="Campanaro S."/>
            <person name="Treu L."/>
            <person name="Rodriguez-R L.M."/>
            <person name="Kovalovszki A."/>
            <person name="Ziels R.M."/>
            <person name="Maus I."/>
            <person name="Zhu X."/>
            <person name="Kougias P.G."/>
            <person name="Basile A."/>
            <person name="Luo G."/>
            <person name="Schluter A."/>
            <person name="Konstantinidis K.T."/>
            <person name="Angelidaki I."/>
        </authorList>
    </citation>
    <scope>NUCLEOTIDE SEQUENCE [LARGE SCALE GENOMIC DNA]</scope>
    <source>
        <strain evidence="2">AS06rmzACSIP_65</strain>
    </source>
</reference>
<sequence>MKISVVYDSKFGNTQKIAETIKEVVERGNEVKVIHVTDTKIKDIESPDIVIIGSPTHAGNVSEATKVLLNMIPKDSLKNKPFAVFDTSVASFGQNIFMKGIIKFFGYSAPKMANVLKKRGAKIVSIQSFFVMGMKGPLKEDEIKRVKNWAKGIIE</sequence>
<dbReference type="GO" id="GO:0006783">
    <property type="term" value="P:heme biosynthetic process"/>
    <property type="evidence" value="ECO:0007669"/>
    <property type="project" value="TreeGrafter"/>
</dbReference>
<dbReference type="PROSITE" id="PS50902">
    <property type="entry name" value="FLAVODOXIN_LIKE"/>
    <property type="match status" value="1"/>
</dbReference>
<dbReference type="Pfam" id="PF12724">
    <property type="entry name" value="Flavodoxin_5"/>
    <property type="match status" value="1"/>
</dbReference>
<dbReference type="PANTHER" id="PTHR38030">
    <property type="entry name" value="PROTOPORPHYRINOGEN IX DEHYDROGENASE [MENAQUINONE]"/>
    <property type="match status" value="1"/>
</dbReference>
<evidence type="ECO:0000313" key="3">
    <source>
        <dbReference type="Proteomes" id="UP000545876"/>
    </source>
</evidence>
<dbReference type="GO" id="GO:0009055">
    <property type="term" value="F:electron transfer activity"/>
    <property type="evidence" value="ECO:0007669"/>
    <property type="project" value="InterPro"/>
</dbReference>
<comment type="caution">
    <text evidence="2">The sequence shown here is derived from an EMBL/GenBank/DDBJ whole genome shotgun (WGS) entry which is preliminary data.</text>
</comment>
<dbReference type="PROSITE" id="PS00201">
    <property type="entry name" value="FLAVODOXIN"/>
    <property type="match status" value="1"/>
</dbReference>
<dbReference type="InterPro" id="IPR001226">
    <property type="entry name" value="Flavodoxin_CS"/>
</dbReference>
<feature type="domain" description="Flavodoxin-like" evidence="1">
    <location>
        <begin position="3"/>
        <end position="154"/>
    </location>
</feature>
<dbReference type="EMBL" id="JAAZBX010000002">
    <property type="protein sequence ID" value="NLD25255.1"/>
    <property type="molecule type" value="Genomic_DNA"/>
</dbReference>
<dbReference type="GO" id="GO:0010181">
    <property type="term" value="F:FMN binding"/>
    <property type="evidence" value="ECO:0007669"/>
    <property type="project" value="InterPro"/>
</dbReference>
<dbReference type="InterPro" id="IPR029039">
    <property type="entry name" value="Flavoprotein-like_sf"/>
</dbReference>
<dbReference type="GO" id="GO:0070819">
    <property type="term" value="F:menaquinone-dependent protoporphyrinogen oxidase activity"/>
    <property type="evidence" value="ECO:0007669"/>
    <property type="project" value="TreeGrafter"/>
</dbReference>
<dbReference type="Proteomes" id="UP000545876">
    <property type="component" value="Unassembled WGS sequence"/>
</dbReference>